<sequence>MDAYFYNQEIDITREALLGNGKVDFKLYRNKNEGEKILIEIKRASSSYLKKGYEKQLADYMLSTNYKNAFYLIACFTDS</sequence>
<dbReference type="EMBL" id="LKET01000021">
    <property type="protein sequence ID" value="KPU45770.1"/>
    <property type="molecule type" value="Genomic_DNA"/>
</dbReference>
<dbReference type="Proteomes" id="UP000050326">
    <property type="component" value="Unassembled WGS sequence"/>
</dbReference>
<dbReference type="OrthoDB" id="2079990at2"/>
<evidence type="ECO:0008006" key="3">
    <source>
        <dbReference type="Google" id="ProtNLM"/>
    </source>
</evidence>
<dbReference type="RefSeq" id="WP_054874095.1">
    <property type="nucleotide sequence ID" value="NZ_LKET01000021.1"/>
</dbReference>
<dbReference type="AlphaFoldDB" id="A0A0P8Z0V5"/>
<protein>
    <recommendedName>
        <fullName evidence="3">Endonuclease NucS</fullName>
    </recommendedName>
</protein>
<accession>A0A0P8Z0V5</accession>
<proteinExistence type="predicted"/>
<evidence type="ECO:0000313" key="2">
    <source>
        <dbReference type="Proteomes" id="UP000050326"/>
    </source>
</evidence>
<comment type="caution">
    <text evidence="1">The sequence shown here is derived from an EMBL/GenBank/DDBJ whole genome shotgun (WGS) entry which is preliminary data.</text>
</comment>
<organism evidence="1 2">
    <name type="scientific">Oxobacter pfennigii</name>
    <dbReference type="NCBI Taxonomy" id="36849"/>
    <lineage>
        <taxon>Bacteria</taxon>
        <taxon>Bacillati</taxon>
        <taxon>Bacillota</taxon>
        <taxon>Clostridia</taxon>
        <taxon>Eubacteriales</taxon>
        <taxon>Clostridiaceae</taxon>
        <taxon>Oxobacter</taxon>
    </lineage>
</organism>
<reference evidence="1 2" key="1">
    <citation type="submission" date="2015-09" db="EMBL/GenBank/DDBJ databases">
        <title>Genome sequence of Oxobacter pfennigii DSM 3222.</title>
        <authorList>
            <person name="Poehlein A."/>
            <person name="Bengelsdorf F.R."/>
            <person name="Schiel-Bengelsdorf B."/>
            <person name="Duerre P."/>
            <person name="Daniel R."/>
        </authorList>
    </citation>
    <scope>NUCLEOTIDE SEQUENCE [LARGE SCALE GENOMIC DNA]</scope>
    <source>
        <strain evidence="1 2">DSM 3222</strain>
    </source>
</reference>
<gene>
    <name evidence="1" type="ORF">OXPF_10050</name>
</gene>
<keyword evidence="2" id="KW-1185">Reference proteome</keyword>
<evidence type="ECO:0000313" key="1">
    <source>
        <dbReference type="EMBL" id="KPU45770.1"/>
    </source>
</evidence>
<dbReference type="PATRIC" id="fig|36849.3.peg.1072"/>
<name>A0A0P8Z0V5_9CLOT</name>